<evidence type="ECO:0000313" key="4">
    <source>
        <dbReference type="Proteomes" id="UP000006054"/>
    </source>
</evidence>
<evidence type="ECO:0000256" key="2">
    <source>
        <dbReference type="SAM" id="MobiDB-lite"/>
    </source>
</evidence>
<dbReference type="STRING" id="880071.Fleli_3300"/>
<gene>
    <name evidence="3" type="ordered locus">Fleli_3300</name>
</gene>
<keyword evidence="4" id="KW-1185">Reference proteome</keyword>
<dbReference type="EMBL" id="CP003345">
    <property type="protein sequence ID" value="AFM05629.1"/>
    <property type="molecule type" value="Genomic_DNA"/>
</dbReference>
<dbReference type="HOGENOM" id="CLU_010614_0_0_10"/>
<proteinExistence type="inferred from homology"/>
<reference evidence="4" key="1">
    <citation type="submission" date="2012-06" db="EMBL/GenBank/DDBJ databases">
        <title>The complete genome of Flexibacter litoralis DSM 6794.</title>
        <authorList>
            <person name="Lucas S."/>
            <person name="Copeland A."/>
            <person name="Lapidus A."/>
            <person name="Glavina del Rio T."/>
            <person name="Dalin E."/>
            <person name="Tice H."/>
            <person name="Bruce D."/>
            <person name="Goodwin L."/>
            <person name="Pitluck S."/>
            <person name="Peters L."/>
            <person name="Ovchinnikova G."/>
            <person name="Lu M."/>
            <person name="Kyrpides N."/>
            <person name="Mavromatis K."/>
            <person name="Ivanova N."/>
            <person name="Brettin T."/>
            <person name="Detter J.C."/>
            <person name="Han C."/>
            <person name="Larimer F."/>
            <person name="Land M."/>
            <person name="Hauser L."/>
            <person name="Markowitz V."/>
            <person name="Cheng J.-F."/>
            <person name="Hugenholtz P."/>
            <person name="Woyke T."/>
            <person name="Wu D."/>
            <person name="Spring S."/>
            <person name="Lang E."/>
            <person name="Kopitz M."/>
            <person name="Brambilla E."/>
            <person name="Klenk H.-P."/>
            <person name="Eisen J.A."/>
        </authorList>
    </citation>
    <scope>NUCLEOTIDE SEQUENCE [LARGE SCALE GENOMIC DNA]</scope>
    <source>
        <strain evidence="4">ATCC 23117 / DSM 6794 / NBRC 15988 / NCIMB 1366 / Sio-4</strain>
    </source>
</reference>
<dbReference type="AlphaFoldDB" id="I4ANU4"/>
<dbReference type="InterPro" id="IPR011659">
    <property type="entry name" value="WD40"/>
</dbReference>
<dbReference type="Proteomes" id="UP000006054">
    <property type="component" value="Chromosome"/>
</dbReference>
<feature type="region of interest" description="Disordered" evidence="2">
    <location>
        <begin position="619"/>
        <end position="665"/>
    </location>
</feature>
<evidence type="ECO:0000313" key="3">
    <source>
        <dbReference type="EMBL" id="AFM05629.1"/>
    </source>
</evidence>
<dbReference type="Pfam" id="PF07676">
    <property type="entry name" value="PD40"/>
    <property type="match status" value="1"/>
</dbReference>
<feature type="compositionally biased region" description="Basic and acidic residues" evidence="2">
    <location>
        <begin position="647"/>
        <end position="657"/>
    </location>
</feature>
<dbReference type="InterPro" id="IPR011042">
    <property type="entry name" value="6-blade_b-propeller_TolB-like"/>
</dbReference>
<comment type="similarity">
    <text evidence="1">Belongs to the TolB family.</text>
</comment>
<accession>I4ANU4</accession>
<dbReference type="Gene3D" id="2.40.160.50">
    <property type="entry name" value="membrane protein fhac: a member of the omp85/tpsb transporter family"/>
    <property type="match status" value="1"/>
</dbReference>
<dbReference type="PANTHER" id="PTHR36842">
    <property type="entry name" value="PROTEIN TOLB HOMOLOG"/>
    <property type="match status" value="1"/>
</dbReference>
<feature type="compositionally biased region" description="Polar residues" evidence="2">
    <location>
        <begin position="628"/>
        <end position="646"/>
    </location>
</feature>
<evidence type="ECO:0000256" key="1">
    <source>
        <dbReference type="ARBA" id="ARBA00009820"/>
    </source>
</evidence>
<dbReference type="eggNOG" id="COG0823">
    <property type="taxonomic scope" value="Bacteria"/>
</dbReference>
<name>I4ANU4_BERLS</name>
<dbReference type="KEGG" id="fli:Fleli_3300"/>
<dbReference type="PANTHER" id="PTHR36842:SF1">
    <property type="entry name" value="PROTEIN TOLB"/>
    <property type="match status" value="1"/>
</dbReference>
<dbReference type="SUPFAM" id="SSF82171">
    <property type="entry name" value="DPP6 N-terminal domain-like"/>
    <property type="match status" value="1"/>
</dbReference>
<dbReference type="Gene3D" id="2.120.10.30">
    <property type="entry name" value="TolB, C-terminal domain"/>
    <property type="match status" value="1"/>
</dbReference>
<organism evidence="3 4">
    <name type="scientific">Bernardetia litoralis (strain ATCC 23117 / DSM 6794 / NBRC 15988 / NCIMB 1366 / Fx l1 / Sio-4)</name>
    <name type="common">Flexibacter litoralis</name>
    <dbReference type="NCBI Taxonomy" id="880071"/>
    <lineage>
        <taxon>Bacteria</taxon>
        <taxon>Pseudomonadati</taxon>
        <taxon>Bacteroidota</taxon>
        <taxon>Cytophagia</taxon>
        <taxon>Cytophagales</taxon>
        <taxon>Bernardetiaceae</taxon>
        <taxon>Bernardetia</taxon>
    </lineage>
</organism>
<protein>
    <submittedName>
        <fullName evidence="3">Periplasmic component of the Tol biopolymer transport system</fullName>
    </submittedName>
</protein>
<sequence length="1100" mass="127015" precursor="true">MPLTVFIIFMKNFFLSTLFFLVILILGFSNSIFAQQFPTEIDQFGKNRVQYQTFDWKYITSDNFEIYYYEGGYEMALLTARYAESDFGRMTQFLGFAPYNKTKIFVYRSIGELQQSNIGINDQDFNIGGQTNLGKSVVEIAFSEYREAYRKELLREISNSLLSEMMYGGSLKETLQSSFLLSLPNWLMSGAAAYTAEGWNTEMDNFVRSNLMAKKFPYPESFKDKNAQLVGQSIWNFIVEEYGQTTVSNILNLTRIVKSEKQGIQGTLGIEYDTFLKRWEAFYRNQYKDIDKYATFEKSNLIVTSSQYIHHPRFSPDGNYLVYAENNQGKFRIYVEDKNSKKKKSKKFIKDGLFVINQRYDENSPLLSWKNNSELGILSYSKSNYYLKIYNLKGKETKSYQIKTLENIQSFSFDERGKQIVLSATQRGKSDIFTFDLASARLSKITDDSNDDIDPYFLKNKSGENSNQIVFSSNRISDSLKTSPSIEQSPYFNLFVYNPAEKHILKQLTNQNSSAKKPISIDENHILYLTEELGIRHLFLHTLSNEEGKIGVNAQISSFFVGIEDYDYDLKTENLAFVIREQKELKLLTATIIPKHKTFTGKTYRNQLLDARFLKKLRSQQEKEEQDNNSIDLGNDNSQSSPSDTTKIQKEKEKDNYNFDTYENTTEPTRKKRLLKDYDYFAQRAKNKENQKITVRGPLEYHNKFAFERSVTTIALDPLRNFGILLEVSMSDALENHKLEAGLFNRGFFDIQSGMLFAEYKYLKNRIDYGARFDRQGYELLTPYFIHRYYLSKLSGTISYPLNVTTRIVLSPFVAQKQFFATSEINPAVQAFPDKITRYGGASAEFVFDNSTITGPNTLEGTKFRATIDHYQGLNYSNETFTNISIDARHYIPLGRKVTLAARFAYGKSFGNAPKNFRLGGVDNWIFQRQPNPDELSQTDPFYLDTNEPTAFVNDYSDYLFLRYVTPMRGFDYNKLSGNNFLLTNIELRVPIAQLLYKGTIRSPFFQNLQFIAFNDIGSAWTGISPFNRENSLNTVEVGGQEGNPFYAKVSNFKDPFLWGYGIGVRTKIFNYFTRFDTAWGVDDGVTGNAKFYLSVGYDF</sequence>